<organism evidence="1 2">
    <name type="scientific">Rhizobium leguminosarum</name>
    <dbReference type="NCBI Taxonomy" id="384"/>
    <lineage>
        <taxon>Bacteria</taxon>
        <taxon>Pseudomonadati</taxon>
        <taxon>Pseudomonadota</taxon>
        <taxon>Alphaproteobacteria</taxon>
        <taxon>Hyphomicrobiales</taxon>
        <taxon>Rhizobiaceae</taxon>
        <taxon>Rhizobium/Agrobacterium group</taxon>
        <taxon>Rhizobium</taxon>
    </lineage>
</organism>
<proteinExistence type="predicted"/>
<evidence type="ECO:0000313" key="2">
    <source>
        <dbReference type="Proteomes" id="UP000283817"/>
    </source>
</evidence>
<dbReference type="AlphaFoldDB" id="A0A444HHE8"/>
<gene>
    <name evidence="1" type="ORF">EHI47_38775</name>
</gene>
<comment type="caution">
    <text evidence="1">The sequence shown here is derived from an EMBL/GenBank/DDBJ whole genome shotgun (WGS) entry which is preliminary data.</text>
</comment>
<name>A0A444HHE8_RHILE</name>
<evidence type="ECO:0000313" key="1">
    <source>
        <dbReference type="EMBL" id="RWX20736.1"/>
    </source>
</evidence>
<reference evidence="1 2" key="1">
    <citation type="submission" date="2019-01" db="EMBL/GenBank/DDBJ databases">
        <title>RHIZO-ID as a novel technology for direct rhizobia identification.</title>
        <authorList>
            <person name="De Meyer S.E."/>
        </authorList>
    </citation>
    <scope>NUCLEOTIDE SEQUENCE [LARGE SCALE GENOMIC DNA]</scope>
    <source>
        <strain evidence="1 2">WSM448</strain>
    </source>
</reference>
<sequence length="64" mass="7295">MTTNTSELPINAVTRNKPNVLIGLNQKVCSKVWSFPVGPPWTESCRRIGRVRLALRFMRNRVSP</sequence>
<dbReference type="Proteomes" id="UP000283817">
    <property type="component" value="Unassembled WGS sequence"/>
</dbReference>
<accession>A0A444HHE8</accession>
<protein>
    <submittedName>
        <fullName evidence="1">Uncharacterized protein</fullName>
    </submittedName>
</protein>
<dbReference type="EMBL" id="SBHX01000154">
    <property type="protein sequence ID" value="RWX20736.1"/>
    <property type="molecule type" value="Genomic_DNA"/>
</dbReference>